<feature type="compositionally biased region" description="Polar residues" evidence="1">
    <location>
        <begin position="685"/>
        <end position="698"/>
    </location>
</feature>
<feature type="region of interest" description="Disordered" evidence="1">
    <location>
        <begin position="245"/>
        <end position="264"/>
    </location>
</feature>
<dbReference type="AlphaFoldDB" id="A0A316V935"/>
<feature type="compositionally biased region" description="Low complexity" evidence="1">
    <location>
        <begin position="52"/>
        <end position="71"/>
    </location>
</feature>
<proteinExistence type="predicted"/>
<keyword evidence="3" id="KW-1185">Reference proteome</keyword>
<dbReference type="Proteomes" id="UP000245771">
    <property type="component" value="Unassembled WGS sequence"/>
</dbReference>
<feature type="compositionally biased region" description="Basic and acidic residues" evidence="1">
    <location>
        <begin position="170"/>
        <end position="180"/>
    </location>
</feature>
<dbReference type="SUPFAM" id="SSF53474">
    <property type="entry name" value="alpha/beta-Hydrolases"/>
    <property type="match status" value="1"/>
</dbReference>
<feature type="region of interest" description="Disordered" evidence="1">
    <location>
        <begin position="681"/>
        <end position="713"/>
    </location>
</feature>
<dbReference type="OrthoDB" id="10250441at2759"/>
<dbReference type="GeneID" id="37022277"/>
<sequence length="972" mass="108503">MKPWSSSTQTGSASNMNGNAFMAESNTPQAQTPRRNSRFIPEAERGWYTPEQRPTSSMMRRSSSGQSSPSGWFENRRRSSITAFKAKWASPTWEKKQLPKGEEVLTGQEDTMVAPPQIEMTEEAEEEALSSGNEEEDDDDPRLHARHPRERSSSVPDLPQMQIARSRTPSRKDRNEREIEQPQPAKESLGAKRGQPMKINLESLQTAVNKKHVNPEEPPTPLQLTNQNSFTPSLELQRTRSIHHPSRGYAWKPESHKEHKGYVPPSHRNPTSMQAFYDSHFGSSSGFRSVAGLADDMFHPIGSAKHMLSKLGNTKKHNAEKKIKQQQQDAINGGVIDESALQESSSSSSKDSFLSWRGLPFSPAIFGMGSSSSMQANEQQASQKRTVHPGEYEPELIPTVHRDPHTHRYFKKLEGNVVILGGYRGSILRDATTHQMIWVPLKVGVGLRRPTLELGLTEAAEDNSEELVIADEMLSGIGNMVDTGKRLLVRCAHKKRTKVHSWGFDWRLTLSKSSEKFEKFLQELYDASSDQVENRKGAKVVAHSMGGLVAMHALARTKNPKIFESLVFASTPFLGTANILGPFAYGDAALWNDEICSPRATFSFRSSFYLLPTHPTNEKEKIDTAAGRCFEEEDGKPHDVDFLDPETWNDLGFSPCVQRGGRKAAADYLRKNATKKSISIDGQIEDTNTQRETSLLTKKSSRNDPEKDSTDKVPAMPLANVQMDGEDISSSKPAKAVNVAIQKGQKLAGDEDDTEHTLHPANRQESNDQQAKEEGIDEEAEEAMSWAYLEKTLAETKQFFYELRTSFKQESFEKGLYPPISILTSGRTPTVRGALVWPKGSEALEKQEAKAKAKAVEEGKPEPELPITTDEDHWKRTARLRDYSRMLYAPGDGVILRESSISLPGQWGKLLVKDDASLDERGKHPLTNEEGVVETSHRHVTLLSDVDGIGRCLEACRRARMNGWPKVAVTKS</sequence>
<gene>
    <name evidence="2" type="ORF">FA14DRAFT_173723</name>
</gene>
<name>A0A316V935_9BASI</name>
<feature type="compositionally biased region" description="Polar residues" evidence="1">
    <location>
        <begin position="1"/>
        <end position="34"/>
    </location>
</feature>
<dbReference type="InterPro" id="IPR003386">
    <property type="entry name" value="LACT/PDAT_acylTrfase"/>
</dbReference>
<feature type="compositionally biased region" description="Basic and acidic residues" evidence="1">
    <location>
        <begin position="701"/>
        <end position="711"/>
    </location>
</feature>
<dbReference type="Gene3D" id="3.40.50.1820">
    <property type="entry name" value="alpha/beta hydrolase"/>
    <property type="match status" value="1"/>
</dbReference>
<dbReference type="PANTHER" id="PTHR11440">
    <property type="entry name" value="LECITHIN-CHOLESTEROL ACYLTRANSFERASE-RELATED"/>
    <property type="match status" value="1"/>
</dbReference>
<dbReference type="EMBL" id="KZ819604">
    <property type="protein sequence ID" value="PWN34000.1"/>
    <property type="molecule type" value="Genomic_DNA"/>
</dbReference>
<evidence type="ECO:0008006" key="4">
    <source>
        <dbReference type="Google" id="ProtNLM"/>
    </source>
</evidence>
<dbReference type="InterPro" id="IPR029058">
    <property type="entry name" value="AB_hydrolase_fold"/>
</dbReference>
<evidence type="ECO:0000256" key="1">
    <source>
        <dbReference type="SAM" id="MobiDB-lite"/>
    </source>
</evidence>
<organism evidence="2 3">
    <name type="scientific">Meira miltonrushii</name>
    <dbReference type="NCBI Taxonomy" id="1280837"/>
    <lineage>
        <taxon>Eukaryota</taxon>
        <taxon>Fungi</taxon>
        <taxon>Dikarya</taxon>
        <taxon>Basidiomycota</taxon>
        <taxon>Ustilaginomycotina</taxon>
        <taxon>Exobasidiomycetes</taxon>
        <taxon>Exobasidiales</taxon>
        <taxon>Brachybasidiaceae</taxon>
        <taxon>Meira</taxon>
    </lineage>
</organism>
<feature type="compositionally biased region" description="Basic and acidic residues" evidence="1">
    <location>
        <begin position="93"/>
        <end position="103"/>
    </location>
</feature>
<evidence type="ECO:0000313" key="3">
    <source>
        <dbReference type="Proteomes" id="UP000245771"/>
    </source>
</evidence>
<dbReference type="Pfam" id="PF02450">
    <property type="entry name" value="LCAT"/>
    <property type="match status" value="1"/>
</dbReference>
<evidence type="ECO:0000313" key="2">
    <source>
        <dbReference type="EMBL" id="PWN34000.1"/>
    </source>
</evidence>
<dbReference type="GO" id="GO:0008374">
    <property type="term" value="F:O-acyltransferase activity"/>
    <property type="evidence" value="ECO:0007669"/>
    <property type="project" value="InterPro"/>
</dbReference>
<reference evidence="2 3" key="1">
    <citation type="journal article" date="2018" name="Mol. Biol. Evol.">
        <title>Broad Genomic Sampling Reveals a Smut Pathogenic Ancestry of the Fungal Clade Ustilaginomycotina.</title>
        <authorList>
            <person name="Kijpornyongpan T."/>
            <person name="Mondo S.J."/>
            <person name="Barry K."/>
            <person name="Sandor L."/>
            <person name="Lee J."/>
            <person name="Lipzen A."/>
            <person name="Pangilinan J."/>
            <person name="LaButti K."/>
            <person name="Hainaut M."/>
            <person name="Henrissat B."/>
            <person name="Grigoriev I.V."/>
            <person name="Spatafora J.W."/>
            <person name="Aime M.C."/>
        </authorList>
    </citation>
    <scope>NUCLEOTIDE SEQUENCE [LARGE SCALE GENOMIC DNA]</scope>
    <source>
        <strain evidence="2 3">MCA 3882</strain>
    </source>
</reference>
<feature type="region of interest" description="Disordered" evidence="1">
    <location>
        <begin position="744"/>
        <end position="775"/>
    </location>
</feature>
<accession>A0A316V935</accession>
<protein>
    <recommendedName>
        <fullName evidence="4">Alpha/beta-hydrolase</fullName>
    </recommendedName>
</protein>
<dbReference type="RefSeq" id="XP_025354302.1">
    <property type="nucleotide sequence ID" value="XM_025500496.1"/>
</dbReference>
<feature type="compositionally biased region" description="Acidic residues" evidence="1">
    <location>
        <begin position="120"/>
        <end position="140"/>
    </location>
</feature>
<dbReference type="InParanoid" id="A0A316V935"/>
<feature type="region of interest" description="Disordered" evidence="1">
    <location>
        <begin position="1"/>
        <end position="196"/>
    </location>
</feature>
<dbReference type="GO" id="GO:0006629">
    <property type="term" value="P:lipid metabolic process"/>
    <property type="evidence" value="ECO:0007669"/>
    <property type="project" value="InterPro"/>
</dbReference>